<keyword evidence="7" id="KW-0479">Metal-binding</keyword>
<keyword evidence="4" id="KW-0805">Transcription regulation</keyword>
<proteinExistence type="inferred from homology"/>
<feature type="binding site" evidence="7">
    <location>
        <position position="131"/>
    </location>
    <ligand>
        <name>Zn(2+)</name>
        <dbReference type="ChEBI" id="CHEBI:29105"/>
    </ligand>
</feature>
<gene>
    <name evidence="9" type="ORF">SYNTR_0110</name>
</gene>
<feature type="binding site" evidence="7">
    <location>
        <position position="91"/>
    </location>
    <ligand>
        <name>Zn(2+)</name>
        <dbReference type="ChEBI" id="CHEBI:29105"/>
    </ligand>
</feature>
<feature type="binding site" evidence="7">
    <location>
        <position position="94"/>
    </location>
    <ligand>
        <name>Zn(2+)</name>
        <dbReference type="ChEBI" id="CHEBI:29105"/>
    </ligand>
</feature>
<sequence length="136" mass="15429">MSYVMEKMAALGYKITPQRRIILDILHRSNKHLTADEITERVKAIEPSVSLATVYRNLSMLVDIQIVSKLDLHEGPTRYEINAGHNHHLVCLNCGDAVKLGVCPIEDRIQNIIDDCGFQVNSHHFEITGLCKQCQY</sequence>
<comment type="cofactor">
    <cofactor evidence="7">
        <name>Zn(2+)</name>
        <dbReference type="ChEBI" id="CHEBI:29105"/>
    </cofactor>
    <text evidence="7">Binds 1 zinc ion per subunit.</text>
</comment>
<protein>
    <recommendedName>
        <fullName evidence="11">Transcriptional repressor</fullName>
    </recommendedName>
</protein>
<dbReference type="InterPro" id="IPR002481">
    <property type="entry name" value="FUR"/>
</dbReference>
<dbReference type="RefSeq" id="WP_156202671.1">
    <property type="nucleotide sequence ID" value="NZ_CP046457.1"/>
</dbReference>
<dbReference type="Proteomes" id="UP000426444">
    <property type="component" value="Chromosome"/>
</dbReference>
<evidence type="ECO:0000256" key="4">
    <source>
        <dbReference type="ARBA" id="ARBA00023015"/>
    </source>
</evidence>
<dbReference type="GO" id="GO:1900376">
    <property type="term" value="P:regulation of secondary metabolite biosynthetic process"/>
    <property type="evidence" value="ECO:0007669"/>
    <property type="project" value="TreeGrafter"/>
</dbReference>
<dbReference type="EMBL" id="CP046457">
    <property type="protein sequence ID" value="QGT98703.1"/>
    <property type="molecule type" value="Genomic_DNA"/>
</dbReference>
<dbReference type="SUPFAM" id="SSF46785">
    <property type="entry name" value="Winged helix' DNA-binding domain"/>
    <property type="match status" value="1"/>
</dbReference>
<dbReference type="GO" id="GO:0003700">
    <property type="term" value="F:DNA-binding transcription factor activity"/>
    <property type="evidence" value="ECO:0007669"/>
    <property type="project" value="InterPro"/>
</dbReference>
<dbReference type="KEGG" id="salq:SYNTR_0110"/>
<accession>A0A6I6D5W1</accession>
<feature type="binding site" evidence="7">
    <location>
        <position position="134"/>
    </location>
    <ligand>
        <name>Zn(2+)</name>
        <dbReference type="ChEBI" id="CHEBI:29105"/>
    </ligand>
</feature>
<dbReference type="InterPro" id="IPR036388">
    <property type="entry name" value="WH-like_DNA-bd_sf"/>
</dbReference>
<feature type="binding site" evidence="8">
    <location>
        <position position="106"/>
    </location>
    <ligand>
        <name>Fe cation</name>
        <dbReference type="ChEBI" id="CHEBI:24875"/>
    </ligand>
</feature>
<comment type="similarity">
    <text evidence="1">Belongs to the Fur family.</text>
</comment>
<keyword evidence="2" id="KW-0678">Repressor</keyword>
<evidence type="ECO:0000256" key="1">
    <source>
        <dbReference type="ARBA" id="ARBA00007957"/>
    </source>
</evidence>
<dbReference type="Gene3D" id="3.30.1490.190">
    <property type="match status" value="1"/>
</dbReference>
<evidence type="ECO:0000256" key="6">
    <source>
        <dbReference type="ARBA" id="ARBA00023163"/>
    </source>
</evidence>
<dbReference type="PANTHER" id="PTHR33202">
    <property type="entry name" value="ZINC UPTAKE REGULATION PROTEIN"/>
    <property type="match status" value="1"/>
</dbReference>
<evidence type="ECO:0000256" key="2">
    <source>
        <dbReference type="ARBA" id="ARBA00022491"/>
    </source>
</evidence>
<evidence type="ECO:0000313" key="10">
    <source>
        <dbReference type="Proteomes" id="UP000426444"/>
    </source>
</evidence>
<evidence type="ECO:0000313" key="9">
    <source>
        <dbReference type="EMBL" id="QGT98703.1"/>
    </source>
</evidence>
<comment type="cofactor">
    <cofactor evidence="8">
        <name>Mn(2+)</name>
        <dbReference type="ChEBI" id="CHEBI:29035"/>
    </cofactor>
    <cofactor evidence="8">
        <name>Fe(2+)</name>
        <dbReference type="ChEBI" id="CHEBI:29033"/>
    </cofactor>
    <text evidence="8">Binds 1 Mn(2+) or Fe(2+) ion per subunit.</text>
</comment>
<feature type="binding site" evidence="8">
    <location>
        <position position="123"/>
    </location>
    <ligand>
        <name>Fe cation</name>
        <dbReference type="ChEBI" id="CHEBI:24875"/>
    </ligand>
</feature>
<dbReference type="Gene3D" id="1.10.10.10">
    <property type="entry name" value="Winged helix-like DNA-binding domain superfamily/Winged helix DNA-binding domain"/>
    <property type="match status" value="1"/>
</dbReference>
<dbReference type="PANTHER" id="PTHR33202:SF7">
    <property type="entry name" value="FERRIC UPTAKE REGULATION PROTEIN"/>
    <property type="match status" value="1"/>
</dbReference>
<organism evidence="9 10">
    <name type="scientific">Candidatus Syntrophocurvum alkaliphilum</name>
    <dbReference type="NCBI Taxonomy" id="2293317"/>
    <lineage>
        <taxon>Bacteria</taxon>
        <taxon>Bacillati</taxon>
        <taxon>Bacillota</taxon>
        <taxon>Clostridia</taxon>
        <taxon>Eubacteriales</taxon>
        <taxon>Syntrophomonadaceae</taxon>
        <taxon>Candidatus Syntrophocurvum</taxon>
    </lineage>
</organism>
<keyword evidence="8" id="KW-0408">Iron</keyword>
<dbReference type="OrthoDB" id="8659436at2"/>
<keyword evidence="6" id="KW-0804">Transcription</keyword>
<evidence type="ECO:0000256" key="3">
    <source>
        <dbReference type="ARBA" id="ARBA00022833"/>
    </source>
</evidence>
<keyword evidence="10" id="KW-1185">Reference proteome</keyword>
<evidence type="ECO:0008006" key="11">
    <source>
        <dbReference type="Google" id="ProtNLM"/>
    </source>
</evidence>
<keyword evidence="5" id="KW-0238">DNA-binding</keyword>
<evidence type="ECO:0000256" key="7">
    <source>
        <dbReference type="PIRSR" id="PIRSR602481-1"/>
    </source>
</evidence>
<dbReference type="GO" id="GO:0008270">
    <property type="term" value="F:zinc ion binding"/>
    <property type="evidence" value="ECO:0007669"/>
    <property type="project" value="TreeGrafter"/>
</dbReference>
<dbReference type="Pfam" id="PF01475">
    <property type="entry name" value="FUR"/>
    <property type="match status" value="1"/>
</dbReference>
<dbReference type="GO" id="GO:0000976">
    <property type="term" value="F:transcription cis-regulatory region binding"/>
    <property type="evidence" value="ECO:0007669"/>
    <property type="project" value="TreeGrafter"/>
</dbReference>
<evidence type="ECO:0000256" key="8">
    <source>
        <dbReference type="PIRSR" id="PIRSR602481-2"/>
    </source>
</evidence>
<dbReference type="InterPro" id="IPR043135">
    <property type="entry name" value="Fur_C"/>
</dbReference>
<reference evidence="10" key="1">
    <citation type="journal article" date="2019" name="Microbiology">
        <title>Complete Genome Sequence of an Uncultured Bacterium of the Candidate Phylum Bipolaricaulota.</title>
        <authorList>
            <person name="Kadnikov V.V."/>
            <person name="Mardanov A.V."/>
            <person name="Beletsky A.V."/>
            <person name="Frank Y.A."/>
            <person name="Karnachuk O.V."/>
            <person name="Ravin N.V."/>
        </authorList>
    </citation>
    <scope>NUCLEOTIDE SEQUENCE [LARGE SCALE GENOMIC DNA]</scope>
</reference>
<name>A0A6I6D5W1_9FIRM</name>
<dbReference type="AlphaFoldDB" id="A0A6I6D5W1"/>
<evidence type="ECO:0000256" key="5">
    <source>
        <dbReference type="ARBA" id="ARBA00023125"/>
    </source>
</evidence>
<keyword evidence="3 7" id="KW-0862">Zinc</keyword>
<dbReference type="CDD" id="cd07153">
    <property type="entry name" value="Fur_like"/>
    <property type="match status" value="1"/>
</dbReference>
<dbReference type="GO" id="GO:0045892">
    <property type="term" value="P:negative regulation of DNA-templated transcription"/>
    <property type="evidence" value="ECO:0007669"/>
    <property type="project" value="TreeGrafter"/>
</dbReference>
<dbReference type="InterPro" id="IPR036390">
    <property type="entry name" value="WH_DNA-bd_sf"/>
</dbReference>